<evidence type="ECO:0000256" key="1">
    <source>
        <dbReference type="SAM" id="MobiDB-lite"/>
    </source>
</evidence>
<organism evidence="3 5">
    <name type="scientific">Neospora caninum (strain Liverpool)</name>
    <dbReference type="NCBI Taxonomy" id="572307"/>
    <lineage>
        <taxon>Eukaryota</taxon>
        <taxon>Sar</taxon>
        <taxon>Alveolata</taxon>
        <taxon>Apicomplexa</taxon>
        <taxon>Conoidasida</taxon>
        <taxon>Coccidia</taxon>
        <taxon>Eucoccidiorida</taxon>
        <taxon>Eimeriorina</taxon>
        <taxon>Sarcocystidae</taxon>
        <taxon>Neospora</taxon>
    </lineage>
</organism>
<dbReference type="GeneID" id="13442986"/>
<accession>F0VGW2</accession>
<reference evidence="3" key="2">
    <citation type="submission" date="2011-03" db="EMBL/GenBank/DDBJ databases">
        <title>Comparative genomics and transcriptomics of Neospora caninum and Toxoplasma gondii.</title>
        <authorList>
            <person name="Reid A.J."/>
            <person name="Sohal A."/>
            <person name="Harris D."/>
            <person name="Quail M."/>
            <person name="Sanders M."/>
            <person name="Berriman M."/>
            <person name="Wastling J.M."/>
            <person name="Pain A."/>
        </authorList>
    </citation>
    <scope>NUCLEOTIDE SEQUENCE</scope>
    <source>
        <strain evidence="3">Liverpool</strain>
    </source>
</reference>
<keyword evidence="5" id="KW-1185">Reference proteome</keyword>
<gene>
    <name evidence="4" type="ORF">BN1204_027450</name>
    <name evidence="3" type="ORF">NCLIV_027450</name>
</gene>
<dbReference type="EMBL" id="FR823389">
    <property type="protein sequence ID" value="CBZ52956.1"/>
    <property type="molecule type" value="Genomic_DNA"/>
</dbReference>
<evidence type="ECO:0000313" key="4">
    <source>
        <dbReference type="EMBL" id="CEL66941.1"/>
    </source>
</evidence>
<dbReference type="EMBL" id="LN714482">
    <property type="protein sequence ID" value="CEL66941.1"/>
    <property type="molecule type" value="Genomic_DNA"/>
</dbReference>
<dbReference type="VEuPathDB" id="ToxoDB:NCLIV_027450"/>
<dbReference type="OMA" id="YPGIITW"/>
<dbReference type="Proteomes" id="UP000007494">
    <property type="component" value="Chromosome VIIb"/>
</dbReference>
<keyword evidence="2" id="KW-1133">Transmembrane helix</keyword>
<feature type="compositionally biased region" description="Basic and acidic residues" evidence="1">
    <location>
        <begin position="172"/>
        <end position="181"/>
    </location>
</feature>
<evidence type="ECO:0000313" key="5">
    <source>
        <dbReference type="Proteomes" id="UP000007494"/>
    </source>
</evidence>
<feature type="region of interest" description="Disordered" evidence="1">
    <location>
        <begin position="84"/>
        <end position="235"/>
    </location>
</feature>
<proteinExistence type="predicted"/>
<keyword evidence="2" id="KW-0812">Transmembrane</keyword>
<dbReference type="AlphaFoldDB" id="F0VGW2"/>
<evidence type="ECO:0000313" key="3">
    <source>
        <dbReference type="EMBL" id="CBZ52956.1"/>
    </source>
</evidence>
<feature type="transmembrane region" description="Helical" evidence="2">
    <location>
        <begin position="54"/>
        <end position="78"/>
    </location>
</feature>
<feature type="compositionally biased region" description="Basic and acidic residues" evidence="1">
    <location>
        <begin position="127"/>
        <end position="144"/>
    </location>
</feature>
<protein>
    <recommendedName>
        <fullName evidence="6">Transmembrane protein</fullName>
    </recommendedName>
</protein>
<name>F0VGW2_NEOCL</name>
<evidence type="ECO:0000256" key="2">
    <source>
        <dbReference type="SAM" id="Phobius"/>
    </source>
</evidence>
<dbReference type="InParanoid" id="F0VGW2"/>
<evidence type="ECO:0008006" key="6">
    <source>
        <dbReference type="Google" id="ProtNLM"/>
    </source>
</evidence>
<dbReference type="OrthoDB" id="331554at2759"/>
<reference evidence="4" key="4">
    <citation type="journal article" date="2015" name="PLoS ONE">
        <title>Comprehensive Evaluation of Toxoplasma gondii VEG and Neospora caninum LIV Genomes with Tachyzoite Stage Transcriptome and Proteome Defines Novel Transcript Features.</title>
        <authorList>
            <person name="Ramaprasad A."/>
            <person name="Mourier T."/>
            <person name="Naeem R."/>
            <person name="Malas T.B."/>
            <person name="Moussa E."/>
            <person name="Panigrahi A."/>
            <person name="Vermont S.J."/>
            <person name="Otto T.D."/>
            <person name="Wastling J."/>
            <person name="Pain A."/>
        </authorList>
    </citation>
    <scope>NUCLEOTIDE SEQUENCE</scope>
    <source>
        <strain evidence="4">Liverpool</strain>
    </source>
</reference>
<reference evidence="5" key="3">
    <citation type="journal article" date="2012" name="PLoS Pathog.">
        <title>Comparative genomics of the apicomplexan parasites Toxoplasma gondii and Neospora caninum: Coccidia differing in host range and transmission strategy.</title>
        <authorList>
            <person name="Reid A.J."/>
            <person name="Vermont S.J."/>
            <person name="Cotton J.A."/>
            <person name="Harris D."/>
            <person name="Hill-Cawthorne G.A."/>
            <person name="Konen-Waisman S."/>
            <person name="Latham S.M."/>
            <person name="Mourier T."/>
            <person name="Norton R."/>
            <person name="Quail M.A."/>
            <person name="Sanders M."/>
            <person name="Shanmugam D."/>
            <person name="Sohal A."/>
            <person name="Wasmuth J.D."/>
            <person name="Brunk B."/>
            <person name="Grigg M.E."/>
            <person name="Howard J.C."/>
            <person name="Parkinson J."/>
            <person name="Roos D.S."/>
            <person name="Trees A.J."/>
            <person name="Berriman M."/>
            <person name="Pain A."/>
            <person name="Wastling J.M."/>
        </authorList>
    </citation>
    <scope>NUCLEOTIDE SEQUENCE [LARGE SCALE GENOMIC DNA]</scope>
    <source>
        <strain evidence="5">Liverpool</strain>
    </source>
</reference>
<dbReference type="eggNOG" id="ENOG502R0FA">
    <property type="taxonomic scope" value="Eukaryota"/>
</dbReference>
<dbReference type="RefSeq" id="XP_003882988.1">
    <property type="nucleotide sequence ID" value="XM_003882939.1"/>
</dbReference>
<reference evidence="3" key="1">
    <citation type="submission" date="2011-02" db="EMBL/GenBank/DDBJ databases">
        <authorList>
            <person name="Aslett M."/>
        </authorList>
    </citation>
    <scope>NUCLEOTIDE SEQUENCE</scope>
    <source>
        <strain evidence="3">Liverpool</strain>
    </source>
</reference>
<sequence length="257" mass="28188">MTDLPAVLVASVGGLVEFLSGTFSRFSAFRKGVLEHIRNQLLAFTEESSDKQSIVFALLGSLIMVVVLAKVVLAWFGVARKEQNAPPAHRSSVPKEEVPEASPRARSRASGPKSASSPRSRPFPVVVKKEAESETTVRGRRPVEQRTLPGASEKKSGGCARDSSQVRGRSRPPREALRKTLETSPVRSVLPNDGARAARRSESRAAKAVKNRRLSRDSEREEKITTTRSGRVSKRTPLYPGIITWEGNRPVIDLTQE</sequence>
<feature type="compositionally biased region" description="Basic and acidic residues" evidence="1">
    <location>
        <begin position="214"/>
        <end position="225"/>
    </location>
</feature>
<feature type="transmembrane region" description="Helical" evidence="2">
    <location>
        <begin position="6"/>
        <end position="28"/>
    </location>
</feature>
<keyword evidence="2" id="KW-0472">Membrane</keyword>